<evidence type="ECO:0000313" key="3">
    <source>
        <dbReference type="Proteomes" id="UP000695802"/>
    </source>
</evidence>
<proteinExistence type="predicted"/>
<dbReference type="Proteomes" id="UP000695802">
    <property type="component" value="Unassembled WGS sequence"/>
</dbReference>
<organism evidence="2 3">
    <name type="scientific">Xanthomonas bonasiae</name>
    <dbReference type="NCBI Taxonomy" id="2810351"/>
    <lineage>
        <taxon>Bacteria</taxon>
        <taxon>Pseudomonadati</taxon>
        <taxon>Pseudomonadota</taxon>
        <taxon>Gammaproteobacteria</taxon>
        <taxon>Lysobacterales</taxon>
        <taxon>Lysobacteraceae</taxon>
        <taxon>Xanthomonas</taxon>
    </lineage>
</organism>
<name>A0ABS3B8P8_9XANT</name>
<feature type="transmembrane region" description="Helical" evidence="1">
    <location>
        <begin position="12"/>
        <end position="34"/>
    </location>
</feature>
<comment type="caution">
    <text evidence="2">The sequence shown here is derived from an EMBL/GenBank/DDBJ whole genome shotgun (WGS) entry which is preliminary data.</text>
</comment>
<protein>
    <submittedName>
        <fullName evidence="2">DUF4400 domain-containing protein</fullName>
    </submittedName>
</protein>
<dbReference type="InterPro" id="IPR022266">
    <property type="entry name" value="DtrJ-like"/>
</dbReference>
<reference evidence="2 3" key="1">
    <citation type="submission" date="2021-02" db="EMBL/GenBank/DDBJ databases">
        <title>Taxonomically Unique Crown Gall-Associated Xanthomonas Stains Have Deficiency in Virulence Repertories.</title>
        <authorList>
            <person name="Mafakheri H."/>
            <person name="Taghavi S.M."/>
            <person name="Dimkic I."/>
            <person name="Nemanja K."/>
            <person name="Osdaghi E."/>
        </authorList>
    </citation>
    <scope>NUCLEOTIDE SEQUENCE [LARGE SCALE GENOMIC DNA]</scope>
    <source>
        <strain evidence="2 3">FX4</strain>
    </source>
</reference>
<gene>
    <name evidence="2" type="ORF">JR064_19880</name>
</gene>
<evidence type="ECO:0000256" key="1">
    <source>
        <dbReference type="SAM" id="Phobius"/>
    </source>
</evidence>
<dbReference type="RefSeq" id="WP_206230868.1">
    <property type="nucleotide sequence ID" value="NZ_JAFIWB010000030.1"/>
</dbReference>
<sequence length="42" mass="4490">MVGWATYLTLPVSMHPVTILLPSAVLLGVAMDIATGSFKKYP</sequence>
<keyword evidence="3" id="KW-1185">Reference proteome</keyword>
<dbReference type="EMBL" id="JAFIWB010000030">
    <property type="protein sequence ID" value="MBN6104429.1"/>
    <property type="molecule type" value="Genomic_DNA"/>
</dbReference>
<keyword evidence="1" id="KW-1133">Transmembrane helix</keyword>
<keyword evidence="1" id="KW-0472">Membrane</keyword>
<dbReference type="Pfam" id="PF14348">
    <property type="entry name" value="DtrJ-like"/>
    <property type="match status" value="1"/>
</dbReference>
<keyword evidence="1" id="KW-0812">Transmembrane</keyword>
<accession>A0ABS3B8P8</accession>
<evidence type="ECO:0000313" key="2">
    <source>
        <dbReference type="EMBL" id="MBN6104429.1"/>
    </source>
</evidence>